<protein>
    <submittedName>
        <fullName evidence="7">Uncharacterized protein</fullName>
    </submittedName>
</protein>
<sequence length="366" mass="39587">MMNAKQIKDNPAPDADVKPLTAALSRLLAPQGITVKINCRQNCLHILLESDEVPPATSLSLISPEINRLHPPTLRVAKIYGRQKGQTAPAWSQVLPLTPTPPAKVSPQPPSLQQLARQGDVTAINTLINRALAHKQTVAEVKLQENSLAINLKSDTAPDEKIAVTLICRELVQLKITVTAPINITGQKTDDTEPTWSRAIAPTELAALTKLELPQPPATVTASKSTQGKKRKGAKNPETDITLTGENAEAAAMMVMMTQPRPRSYLILSILVAAFGFQPLGFLAVQQSWTVIQKCREGNYSAARAASMVAKFSGILGGIVGVIFYISTYQVMHARAHNGKTPSIESTFKQIQQAPENLNIPSELLK</sequence>
<evidence type="ECO:0000256" key="5">
    <source>
        <dbReference type="SAM" id="MobiDB-lite"/>
    </source>
</evidence>
<evidence type="ECO:0000256" key="3">
    <source>
        <dbReference type="ARBA" id="ARBA00022989"/>
    </source>
</evidence>
<gene>
    <name evidence="7" type="ORF">ENR15_14535</name>
</gene>
<organism evidence="7">
    <name type="scientific">Planktothricoides sp. SpSt-374</name>
    <dbReference type="NCBI Taxonomy" id="2282167"/>
    <lineage>
        <taxon>Bacteria</taxon>
        <taxon>Bacillati</taxon>
        <taxon>Cyanobacteriota</taxon>
        <taxon>Cyanophyceae</taxon>
        <taxon>Oscillatoriophycideae</taxon>
        <taxon>Oscillatoriales</taxon>
        <taxon>Oscillatoriaceae</taxon>
        <taxon>Planktothricoides</taxon>
    </lineage>
</organism>
<evidence type="ECO:0000256" key="4">
    <source>
        <dbReference type="ARBA" id="ARBA00023136"/>
    </source>
</evidence>
<feature type="transmembrane region" description="Helical" evidence="6">
    <location>
        <begin position="265"/>
        <end position="285"/>
    </location>
</feature>
<evidence type="ECO:0000313" key="7">
    <source>
        <dbReference type="EMBL" id="HGG01822.1"/>
    </source>
</evidence>
<evidence type="ECO:0000256" key="1">
    <source>
        <dbReference type="ARBA" id="ARBA00004370"/>
    </source>
</evidence>
<accession>A0A7C3ZLG0</accession>
<dbReference type="GO" id="GO:0016020">
    <property type="term" value="C:membrane"/>
    <property type="evidence" value="ECO:0007669"/>
    <property type="project" value="UniProtKB-SubCell"/>
</dbReference>
<comment type="caution">
    <text evidence="7">The sequence shown here is derived from an EMBL/GenBank/DDBJ whole genome shotgun (WGS) entry which is preliminary data.</text>
</comment>
<keyword evidence="3 6" id="KW-1133">Transmembrane helix</keyword>
<feature type="region of interest" description="Disordered" evidence="5">
    <location>
        <begin position="216"/>
        <end position="239"/>
    </location>
</feature>
<reference evidence="7" key="1">
    <citation type="journal article" date="2020" name="mSystems">
        <title>Genome- and Community-Level Interaction Insights into Carbon Utilization and Element Cycling Functions of Hydrothermarchaeota in Hydrothermal Sediment.</title>
        <authorList>
            <person name="Zhou Z."/>
            <person name="Liu Y."/>
            <person name="Xu W."/>
            <person name="Pan J."/>
            <person name="Luo Z.H."/>
            <person name="Li M."/>
        </authorList>
    </citation>
    <scope>NUCLEOTIDE SEQUENCE [LARGE SCALE GENOMIC DNA]</scope>
    <source>
        <strain evidence="7">SpSt-374</strain>
    </source>
</reference>
<proteinExistence type="predicted"/>
<dbReference type="AlphaFoldDB" id="A0A7C3ZLG0"/>
<dbReference type="Pfam" id="PF04505">
    <property type="entry name" value="CD225"/>
    <property type="match status" value="1"/>
</dbReference>
<comment type="subcellular location">
    <subcellularLocation>
        <location evidence="1">Membrane</location>
    </subcellularLocation>
</comment>
<evidence type="ECO:0000256" key="6">
    <source>
        <dbReference type="SAM" id="Phobius"/>
    </source>
</evidence>
<dbReference type="EMBL" id="DSPX01000146">
    <property type="protein sequence ID" value="HGG01822.1"/>
    <property type="molecule type" value="Genomic_DNA"/>
</dbReference>
<name>A0A7C3ZLG0_9CYAN</name>
<feature type="transmembrane region" description="Helical" evidence="6">
    <location>
        <begin position="305"/>
        <end position="326"/>
    </location>
</feature>
<keyword evidence="4 6" id="KW-0472">Membrane</keyword>
<dbReference type="InterPro" id="IPR007593">
    <property type="entry name" value="CD225/Dispanin_fam"/>
</dbReference>
<keyword evidence="2 6" id="KW-0812">Transmembrane</keyword>
<evidence type="ECO:0000256" key="2">
    <source>
        <dbReference type="ARBA" id="ARBA00022692"/>
    </source>
</evidence>